<dbReference type="InterPro" id="IPR050114">
    <property type="entry name" value="UPF0173_UPF0282_UlaG_hydrolase"/>
</dbReference>
<evidence type="ECO:0000313" key="2">
    <source>
        <dbReference type="EMBL" id="MCG2588771.1"/>
    </source>
</evidence>
<name>A0ABS9KD44_9BACT</name>
<dbReference type="PANTHER" id="PTHR43546">
    <property type="entry name" value="UPF0173 METAL-DEPENDENT HYDROLASE MJ1163-RELATED"/>
    <property type="match status" value="1"/>
</dbReference>
<dbReference type="SMART" id="SM00849">
    <property type="entry name" value="Lactamase_B"/>
    <property type="match status" value="1"/>
</dbReference>
<dbReference type="PANTHER" id="PTHR43546:SF3">
    <property type="entry name" value="UPF0173 METAL-DEPENDENT HYDROLASE MJ1163"/>
    <property type="match status" value="1"/>
</dbReference>
<proteinExistence type="predicted"/>
<organism evidence="2 3">
    <name type="scientific">Rhodohalobacter sulfatireducens</name>
    <dbReference type="NCBI Taxonomy" id="2911366"/>
    <lineage>
        <taxon>Bacteria</taxon>
        <taxon>Pseudomonadati</taxon>
        <taxon>Balneolota</taxon>
        <taxon>Balneolia</taxon>
        <taxon>Balneolales</taxon>
        <taxon>Balneolaceae</taxon>
        <taxon>Rhodohalobacter</taxon>
    </lineage>
</organism>
<dbReference type="Proteomes" id="UP001165366">
    <property type="component" value="Unassembled WGS sequence"/>
</dbReference>
<protein>
    <submittedName>
        <fullName evidence="2">MBL fold metallo-hydrolase</fullName>
    </submittedName>
</protein>
<gene>
    <name evidence="2" type="ORF">L6773_09350</name>
</gene>
<reference evidence="2" key="2">
    <citation type="submission" date="2024-05" db="EMBL/GenBank/DDBJ databases">
        <title>Rhodohalobacter halophilus gen. nov., sp. nov., a moderately halophilic member of the family Balneolaceae.</title>
        <authorList>
            <person name="Xia J."/>
        </authorList>
    </citation>
    <scope>NUCLEOTIDE SEQUENCE</scope>
    <source>
        <strain evidence="2">WB101</strain>
    </source>
</reference>
<reference evidence="2" key="1">
    <citation type="submission" date="2022-01" db="EMBL/GenBank/DDBJ databases">
        <authorList>
            <person name="Wang Y."/>
        </authorList>
    </citation>
    <scope>NUCLEOTIDE SEQUENCE</scope>
    <source>
        <strain evidence="2">WB101</strain>
    </source>
</reference>
<keyword evidence="3" id="KW-1185">Reference proteome</keyword>
<dbReference type="InterPro" id="IPR036866">
    <property type="entry name" value="RibonucZ/Hydroxyglut_hydro"/>
</dbReference>
<dbReference type="RefSeq" id="WP_237853691.1">
    <property type="nucleotide sequence ID" value="NZ_JAKLWS010000009.1"/>
</dbReference>
<comment type="caution">
    <text evidence="2">The sequence shown here is derived from an EMBL/GenBank/DDBJ whole genome shotgun (WGS) entry which is preliminary data.</text>
</comment>
<dbReference type="EMBL" id="JAKLWS010000009">
    <property type="protein sequence ID" value="MCG2588771.1"/>
    <property type="molecule type" value="Genomic_DNA"/>
</dbReference>
<evidence type="ECO:0000313" key="3">
    <source>
        <dbReference type="Proteomes" id="UP001165366"/>
    </source>
</evidence>
<evidence type="ECO:0000259" key="1">
    <source>
        <dbReference type="SMART" id="SM00849"/>
    </source>
</evidence>
<dbReference type="InterPro" id="IPR001279">
    <property type="entry name" value="Metallo-B-lactamas"/>
</dbReference>
<dbReference type="Gene3D" id="3.60.15.10">
    <property type="entry name" value="Ribonuclease Z/Hydroxyacylglutathione hydrolase-like"/>
    <property type="match status" value="1"/>
</dbReference>
<sequence length="252" mass="29032">MIDEIKNHQEGTKIWWAGHNSWIIKSGDLVVTTDIFLEPENRIEPLPITAEELAEVIDISFVTHWHGDHFNGYTSKILNENSECTFVLPESALEEAENFGLPDHRIVVAEPRESFEIEGIQVDALRAIHGNKDFAIYYQANLQDVGYKFTINGTSFVQPGDTYLLEDHLFLEDVDVLFVSPTEHNMYIDRSVILINRLNPDYIFPQHHSTLVVTDDNRFWADGYPHEVEIRLTDALKEKYHILEPGDSRVIE</sequence>
<feature type="domain" description="Metallo-beta-lactamase" evidence="1">
    <location>
        <begin position="18"/>
        <end position="207"/>
    </location>
</feature>
<dbReference type="SUPFAM" id="SSF56281">
    <property type="entry name" value="Metallo-hydrolase/oxidoreductase"/>
    <property type="match status" value="1"/>
</dbReference>
<accession>A0ABS9KD44</accession>
<dbReference type="Pfam" id="PF13483">
    <property type="entry name" value="Lactamase_B_3"/>
    <property type="match status" value="1"/>
</dbReference>